<comment type="caution">
    <text evidence="7">The sequence shown here is derived from an EMBL/GenBank/DDBJ whole genome shotgun (WGS) entry which is preliminary data.</text>
</comment>
<evidence type="ECO:0000256" key="5">
    <source>
        <dbReference type="ARBA" id="ARBA00023136"/>
    </source>
</evidence>
<dbReference type="OrthoDB" id="5702716at2"/>
<keyword evidence="3 6" id="KW-0812">Transmembrane</keyword>
<sequence length="135" mass="15016">MHKTNSVQRRRMDFRRLFLAQGLAILVTMGIAAWWDSLEGLISALLGGLVGLLPSVYFVWCGSRRRGGKTPRAKALNFYQAAMGKFGLTVALFVVVFIAAPPSNPAFFFSAYVAVVLMHWLAPWLMSGNRPIDLR</sequence>
<keyword evidence="5 6" id="KW-0472">Membrane</keyword>
<reference evidence="7 8" key="1">
    <citation type="submission" date="2018-07" db="EMBL/GenBank/DDBJ databases">
        <title>Halomonas rutogse sp. nov., isolated from Lake TangqianCo on Tibetan Plateau.</title>
        <authorList>
            <person name="Lu H."/>
            <person name="Xing P."/>
            <person name="Wu Q."/>
        </authorList>
    </citation>
    <scope>NUCLEOTIDE SEQUENCE [LARGE SCALE GENOMIC DNA]</scope>
    <source>
        <strain evidence="7 8">TQ8S</strain>
    </source>
</reference>
<organism evidence="7 8">
    <name type="scientific">Vreelandella rituensis</name>
    <dbReference type="NCBI Taxonomy" id="2282306"/>
    <lineage>
        <taxon>Bacteria</taxon>
        <taxon>Pseudomonadati</taxon>
        <taxon>Pseudomonadota</taxon>
        <taxon>Gammaproteobacteria</taxon>
        <taxon>Oceanospirillales</taxon>
        <taxon>Halomonadaceae</taxon>
        <taxon>Vreelandella</taxon>
    </lineage>
</organism>
<evidence type="ECO:0000256" key="3">
    <source>
        <dbReference type="ARBA" id="ARBA00022692"/>
    </source>
</evidence>
<evidence type="ECO:0000256" key="1">
    <source>
        <dbReference type="ARBA" id="ARBA00004651"/>
    </source>
</evidence>
<dbReference type="EMBL" id="QPIJ01000013">
    <property type="protein sequence ID" value="RCV92414.1"/>
    <property type="molecule type" value="Genomic_DNA"/>
</dbReference>
<dbReference type="Pfam" id="PF03899">
    <property type="entry name" value="ATP-synt_I"/>
    <property type="match status" value="1"/>
</dbReference>
<dbReference type="GO" id="GO:0005886">
    <property type="term" value="C:plasma membrane"/>
    <property type="evidence" value="ECO:0007669"/>
    <property type="project" value="UniProtKB-SubCell"/>
</dbReference>
<evidence type="ECO:0000256" key="2">
    <source>
        <dbReference type="ARBA" id="ARBA00022475"/>
    </source>
</evidence>
<keyword evidence="2" id="KW-1003">Cell membrane</keyword>
<comment type="subcellular location">
    <subcellularLocation>
        <location evidence="1">Cell membrane</location>
        <topology evidence="1">Multi-pass membrane protein</topology>
    </subcellularLocation>
</comment>
<gene>
    <name evidence="7" type="ORF">DU506_07625</name>
</gene>
<evidence type="ECO:0000256" key="4">
    <source>
        <dbReference type="ARBA" id="ARBA00022989"/>
    </source>
</evidence>
<feature type="transmembrane region" description="Helical" evidence="6">
    <location>
        <begin position="17"/>
        <end position="35"/>
    </location>
</feature>
<feature type="transmembrane region" description="Helical" evidence="6">
    <location>
        <begin position="106"/>
        <end position="126"/>
    </location>
</feature>
<protein>
    <submittedName>
        <fullName evidence="7">F0F1 ATP synthase assembly protein I</fullName>
    </submittedName>
</protein>
<keyword evidence="4 6" id="KW-1133">Transmembrane helix</keyword>
<dbReference type="InterPro" id="IPR005598">
    <property type="entry name" value="ATP_synth_I"/>
</dbReference>
<evidence type="ECO:0000313" key="8">
    <source>
        <dbReference type="Proteomes" id="UP000253204"/>
    </source>
</evidence>
<dbReference type="AlphaFoldDB" id="A0A368U609"/>
<evidence type="ECO:0000256" key="6">
    <source>
        <dbReference type="SAM" id="Phobius"/>
    </source>
</evidence>
<name>A0A368U609_9GAMM</name>
<dbReference type="RefSeq" id="WP_114486346.1">
    <property type="nucleotide sequence ID" value="NZ_CBCSHM010000010.1"/>
</dbReference>
<keyword evidence="8" id="KW-1185">Reference proteome</keyword>
<feature type="transmembrane region" description="Helical" evidence="6">
    <location>
        <begin position="81"/>
        <end position="100"/>
    </location>
</feature>
<dbReference type="Proteomes" id="UP000253204">
    <property type="component" value="Unassembled WGS sequence"/>
</dbReference>
<evidence type="ECO:0000313" key="7">
    <source>
        <dbReference type="EMBL" id="RCV92414.1"/>
    </source>
</evidence>
<feature type="transmembrane region" description="Helical" evidence="6">
    <location>
        <begin position="41"/>
        <end position="60"/>
    </location>
</feature>
<proteinExistence type="predicted"/>
<accession>A0A368U609</accession>